<evidence type="ECO:0000313" key="3">
    <source>
        <dbReference type="EnsemblPlants" id="TuG1812G0300000759.01.T01"/>
    </source>
</evidence>
<evidence type="ECO:0000259" key="2">
    <source>
        <dbReference type="PROSITE" id="PS50157"/>
    </source>
</evidence>
<dbReference type="Gramene" id="TuG1812G0300000759.01.T01">
    <property type="protein sequence ID" value="TuG1812G0300000759.01.T01"/>
    <property type="gene ID" value="TuG1812G0300000759.01"/>
</dbReference>
<dbReference type="Proteomes" id="UP000015106">
    <property type="component" value="Chromosome 3"/>
</dbReference>
<dbReference type="EnsemblPlants" id="TuG1812G0300000759.01.T01">
    <property type="protein sequence ID" value="TuG1812G0300000759.01.T01"/>
    <property type="gene ID" value="TuG1812G0300000759.01"/>
</dbReference>
<keyword evidence="1" id="KW-0862">Zinc</keyword>
<dbReference type="PROSITE" id="PS00028">
    <property type="entry name" value="ZINC_FINGER_C2H2_1"/>
    <property type="match status" value="1"/>
</dbReference>
<reference evidence="3" key="2">
    <citation type="submission" date="2018-03" db="EMBL/GenBank/DDBJ databases">
        <title>The Triticum urartu genome reveals the dynamic nature of wheat genome evolution.</title>
        <authorList>
            <person name="Ling H."/>
            <person name="Ma B."/>
            <person name="Shi X."/>
            <person name="Liu H."/>
            <person name="Dong L."/>
            <person name="Sun H."/>
            <person name="Cao Y."/>
            <person name="Gao Q."/>
            <person name="Zheng S."/>
            <person name="Li Y."/>
            <person name="Yu Y."/>
            <person name="Du H."/>
            <person name="Qi M."/>
            <person name="Li Y."/>
            <person name="Yu H."/>
            <person name="Cui Y."/>
            <person name="Wang N."/>
            <person name="Chen C."/>
            <person name="Wu H."/>
            <person name="Zhao Y."/>
            <person name="Zhang J."/>
            <person name="Li Y."/>
            <person name="Zhou W."/>
            <person name="Zhang B."/>
            <person name="Hu W."/>
            <person name="Eijk M."/>
            <person name="Tang J."/>
            <person name="Witsenboer H."/>
            <person name="Zhao S."/>
            <person name="Li Z."/>
            <person name="Zhang A."/>
            <person name="Wang D."/>
            <person name="Liang C."/>
        </authorList>
    </citation>
    <scope>NUCLEOTIDE SEQUENCE [LARGE SCALE GENOMIC DNA]</scope>
    <source>
        <strain evidence="3">cv. G1812</strain>
    </source>
</reference>
<keyword evidence="1" id="KW-0479">Metal-binding</keyword>
<dbReference type="GO" id="GO:0008270">
    <property type="term" value="F:zinc ion binding"/>
    <property type="evidence" value="ECO:0007669"/>
    <property type="project" value="UniProtKB-KW"/>
</dbReference>
<sequence length="73" mass="8569">ALRFLQPPPTNQAQRLPRLCTCIGDSYILTTMDNSSDAHSRHRCAACYRQFNRMEHLVEHMRTSHHSHHEPRC</sequence>
<proteinExistence type="predicted"/>
<accession>A0A8R7PNW3</accession>
<evidence type="ECO:0000256" key="1">
    <source>
        <dbReference type="PROSITE-ProRule" id="PRU00042"/>
    </source>
</evidence>
<reference evidence="3" key="3">
    <citation type="submission" date="2022-06" db="UniProtKB">
        <authorList>
            <consortium name="EnsemblPlants"/>
        </authorList>
    </citation>
    <scope>IDENTIFICATION</scope>
</reference>
<dbReference type="PROSITE" id="PS50157">
    <property type="entry name" value="ZINC_FINGER_C2H2_2"/>
    <property type="match status" value="1"/>
</dbReference>
<name>A0A8R7PNW3_TRIUA</name>
<dbReference type="AlphaFoldDB" id="A0A8R7PNW3"/>
<keyword evidence="1" id="KW-0863">Zinc-finger</keyword>
<organism evidence="3 4">
    <name type="scientific">Triticum urartu</name>
    <name type="common">Red wild einkorn</name>
    <name type="synonym">Crithodium urartu</name>
    <dbReference type="NCBI Taxonomy" id="4572"/>
    <lineage>
        <taxon>Eukaryota</taxon>
        <taxon>Viridiplantae</taxon>
        <taxon>Streptophyta</taxon>
        <taxon>Embryophyta</taxon>
        <taxon>Tracheophyta</taxon>
        <taxon>Spermatophyta</taxon>
        <taxon>Magnoliopsida</taxon>
        <taxon>Liliopsida</taxon>
        <taxon>Poales</taxon>
        <taxon>Poaceae</taxon>
        <taxon>BOP clade</taxon>
        <taxon>Pooideae</taxon>
        <taxon>Triticodae</taxon>
        <taxon>Triticeae</taxon>
        <taxon>Triticinae</taxon>
        <taxon>Triticum</taxon>
    </lineage>
</organism>
<reference evidence="4" key="1">
    <citation type="journal article" date="2013" name="Nature">
        <title>Draft genome of the wheat A-genome progenitor Triticum urartu.</title>
        <authorList>
            <person name="Ling H.Q."/>
            <person name="Zhao S."/>
            <person name="Liu D."/>
            <person name="Wang J."/>
            <person name="Sun H."/>
            <person name="Zhang C."/>
            <person name="Fan H."/>
            <person name="Li D."/>
            <person name="Dong L."/>
            <person name="Tao Y."/>
            <person name="Gao C."/>
            <person name="Wu H."/>
            <person name="Li Y."/>
            <person name="Cui Y."/>
            <person name="Guo X."/>
            <person name="Zheng S."/>
            <person name="Wang B."/>
            <person name="Yu K."/>
            <person name="Liang Q."/>
            <person name="Yang W."/>
            <person name="Lou X."/>
            <person name="Chen J."/>
            <person name="Feng M."/>
            <person name="Jian J."/>
            <person name="Zhang X."/>
            <person name="Luo G."/>
            <person name="Jiang Y."/>
            <person name="Liu J."/>
            <person name="Wang Z."/>
            <person name="Sha Y."/>
            <person name="Zhang B."/>
            <person name="Wu H."/>
            <person name="Tang D."/>
            <person name="Shen Q."/>
            <person name="Xue P."/>
            <person name="Zou S."/>
            <person name="Wang X."/>
            <person name="Liu X."/>
            <person name="Wang F."/>
            <person name="Yang Y."/>
            <person name="An X."/>
            <person name="Dong Z."/>
            <person name="Zhang K."/>
            <person name="Zhang X."/>
            <person name="Luo M.C."/>
            <person name="Dvorak J."/>
            <person name="Tong Y."/>
            <person name="Wang J."/>
            <person name="Yang H."/>
            <person name="Li Z."/>
            <person name="Wang D."/>
            <person name="Zhang A."/>
            <person name="Wang J."/>
        </authorList>
    </citation>
    <scope>NUCLEOTIDE SEQUENCE</scope>
    <source>
        <strain evidence="4">cv. G1812</strain>
    </source>
</reference>
<keyword evidence="4" id="KW-1185">Reference proteome</keyword>
<evidence type="ECO:0000313" key="4">
    <source>
        <dbReference type="Proteomes" id="UP000015106"/>
    </source>
</evidence>
<protein>
    <recommendedName>
        <fullName evidence="2">C2H2-type domain-containing protein</fullName>
    </recommendedName>
</protein>
<dbReference type="InterPro" id="IPR013087">
    <property type="entry name" value="Znf_C2H2_type"/>
</dbReference>
<feature type="domain" description="C2H2-type" evidence="2">
    <location>
        <begin position="42"/>
        <end position="71"/>
    </location>
</feature>